<feature type="region of interest" description="Disordered" evidence="11">
    <location>
        <begin position="272"/>
        <end position="295"/>
    </location>
</feature>
<gene>
    <name evidence="15" type="primary">PLEKHM1</name>
</gene>
<dbReference type="FunCoup" id="H3AA51">
    <property type="interactions" value="2225"/>
</dbReference>
<evidence type="ECO:0000256" key="11">
    <source>
        <dbReference type="SAM" id="MobiDB-lite"/>
    </source>
</evidence>
<accession>H3AA51</accession>
<dbReference type="InterPro" id="IPR042827">
    <property type="entry name" value="PLEKHM1_PH"/>
</dbReference>
<feature type="domain" description="RUN" evidence="14">
    <location>
        <begin position="43"/>
        <end position="185"/>
    </location>
</feature>
<dbReference type="eggNOG" id="KOG1829">
    <property type="taxonomic scope" value="Eukaryota"/>
</dbReference>
<dbReference type="Pfam" id="PF02759">
    <property type="entry name" value="RUN"/>
    <property type="match status" value="1"/>
</dbReference>
<dbReference type="STRING" id="7897.ENSLACP00000006522"/>
<dbReference type="InterPro" id="IPR037213">
    <property type="entry name" value="Run_dom_sf"/>
</dbReference>
<dbReference type="Proteomes" id="UP000008672">
    <property type="component" value="Unassembled WGS sequence"/>
</dbReference>
<dbReference type="PANTHER" id="PTHR12326">
    <property type="entry name" value="PLECKSTRIN HOMOLOGY DOMAIN CONTAINING PROTEIN"/>
    <property type="match status" value="1"/>
</dbReference>
<proteinExistence type="predicted"/>
<feature type="domain" description="PH" evidence="12">
    <location>
        <begin position="539"/>
        <end position="631"/>
    </location>
</feature>
<feature type="domain" description="PH" evidence="12">
    <location>
        <begin position="682"/>
        <end position="777"/>
    </location>
</feature>
<dbReference type="Ensembl" id="ENSLACT00000006575.1">
    <property type="protein sequence ID" value="ENSLACP00000006522.1"/>
    <property type="gene ID" value="ENSLACG00000005780.1"/>
</dbReference>
<dbReference type="InterPro" id="IPR025258">
    <property type="entry name" value="RH_dom"/>
</dbReference>
<dbReference type="CDD" id="cd17679">
    <property type="entry name" value="RUN_PLEKHM1"/>
    <property type="match status" value="1"/>
</dbReference>
<evidence type="ECO:0000313" key="16">
    <source>
        <dbReference type="Proteomes" id="UP000008672"/>
    </source>
</evidence>
<keyword evidence="10" id="KW-0458">Lysosome</keyword>
<evidence type="ECO:0000313" key="15">
    <source>
        <dbReference type="Ensembl" id="ENSLACP00000006522.1"/>
    </source>
</evidence>
<reference evidence="16" key="1">
    <citation type="submission" date="2011-08" db="EMBL/GenBank/DDBJ databases">
        <title>The draft genome of Latimeria chalumnae.</title>
        <authorList>
            <person name="Di Palma F."/>
            <person name="Alfoldi J."/>
            <person name="Johnson J."/>
            <person name="Berlin A."/>
            <person name="Gnerre S."/>
            <person name="Jaffe D."/>
            <person name="MacCallum I."/>
            <person name="Young S."/>
            <person name="Walker B.J."/>
            <person name="Lander E."/>
            <person name="Lindblad-Toh K."/>
        </authorList>
    </citation>
    <scope>NUCLEOTIDE SEQUENCE [LARGE SCALE GENOMIC DNA]</scope>
    <source>
        <strain evidence="16">Wild caught</strain>
    </source>
</reference>
<evidence type="ECO:0000256" key="9">
    <source>
        <dbReference type="ARBA" id="ARBA00023006"/>
    </source>
</evidence>
<protein>
    <submittedName>
        <fullName evidence="15">Pleckstrin homology and RUN domain containing M1</fullName>
    </submittedName>
</protein>
<evidence type="ECO:0000259" key="14">
    <source>
        <dbReference type="PROSITE" id="PS50826"/>
    </source>
</evidence>
<dbReference type="SMART" id="SM00233">
    <property type="entry name" value="PH"/>
    <property type="match status" value="2"/>
</dbReference>
<keyword evidence="9" id="KW-0072">Autophagy</keyword>
<evidence type="ECO:0000256" key="7">
    <source>
        <dbReference type="ARBA" id="ARBA00022771"/>
    </source>
</evidence>
<comment type="subcellular location">
    <subcellularLocation>
        <location evidence="1">Late endosome</location>
    </subcellularLocation>
    <subcellularLocation>
        <location evidence="2">Lysosome membrane</location>
    </subcellularLocation>
</comment>
<evidence type="ECO:0000256" key="3">
    <source>
        <dbReference type="ARBA" id="ARBA00022553"/>
    </source>
</evidence>
<dbReference type="HOGENOM" id="CLU_011318_0_0_1"/>
<name>H3AA51_LATCH</name>
<feature type="region of interest" description="Disordered" evidence="11">
    <location>
        <begin position="308"/>
        <end position="340"/>
    </location>
</feature>
<dbReference type="Pfam" id="PF13901">
    <property type="entry name" value="RH_dom"/>
    <property type="match status" value="1"/>
</dbReference>
<dbReference type="PANTHER" id="PTHR12326:SF5">
    <property type="entry name" value="PLECKSTRIN HOMOLOGY DOMAIN-CONTAINING FAMILY M MEMBER 1"/>
    <property type="match status" value="1"/>
</dbReference>
<dbReference type="InterPro" id="IPR011993">
    <property type="entry name" value="PH-like_dom_sf"/>
</dbReference>
<dbReference type="SUPFAM" id="SSF50729">
    <property type="entry name" value="PH domain-like"/>
    <property type="match status" value="2"/>
</dbReference>
<feature type="domain" description="Phorbol-ester/DAG-type" evidence="13">
    <location>
        <begin position="985"/>
        <end position="1038"/>
    </location>
</feature>
<organism evidence="15 16">
    <name type="scientific">Latimeria chalumnae</name>
    <name type="common">Coelacanth</name>
    <dbReference type="NCBI Taxonomy" id="7897"/>
    <lineage>
        <taxon>Eukaryota</taxon>
        <taxon>Metazoa</taxon>
        <taxon>Chordata</taxon>
        <taxon>Craniata</taxon>
        <taxon>Vertebrata</taxon>
        <taxon>Euteleostomi</taxon>
        <taxon>Coelacanthiformes</taxon>
        <taxon>Coelacanthidae</taxon>
        <taxon>Latimeria</taxon>
    </lineage>
</organism>
<dbReference type="PROSITE" id="PS50003">
    <property type="entry name" value="PH_DOMAIN"/>
    <property type="match status" value="2"/>
</dbReference>
<evidence type="ECO:0000256" key="6">
    <source>
        <dbReference type="ARBA" id="ARBA00022753"/>
    </source>
</evidence>
<dbReference type="GO" id="GO:0005770">
    <property type="term" value="C:late endosome"/>
    <property type="evidence" value="ECO:0007669"/>
    <property type="project" value="UniProtKB-SubCell"/>
</dbReference>
<dbReference type="OMA" id="IWRDYYC"/>
<dbReference type="PROSITE" id="PS50826">
    <property type="entry name" value="RUN"/>
    <property type="match status" value="1"/>
</dbReference>
<dbReference type="PROSITE" id="PS50081">
    <property type="entry name" value="ZF_DAG_PE_2"/>
    <property type="match status" value="1"/>
</dbReference>
<dbReference type="InterPro" id="IPR051366">
    <property type="entry name" value="DEF8"/>
</dbReference>
<evidence type="ECO:0000259" key="12">
    <source>
        <dbReference type="PROSITE" id="PS50003"/>
    </source>
</evidence>
<dbReference type="AlphaFoldDB" id="H3AA51"/>
<dbReference type="CDD" id="cd13321">
    <property type="entry name" value="PH_PLEKHM1"/>
    <property type="match status" value="1"/>
</dbReference>
<keyword evidence="4" id="KW-0479">Metal-binding</keyword>
<evidence type="ECO:0000256" key="8">
    <source>
        <dbReference type="ARBA" id="ARBA00022833"/>
    </source>
</evidence>
<dbReference type="Gene3D" id="1.20.58.900">
    <property type="match status" value="1"/>
</dbReference>
<keyword evidence="8" id="KW-0862">Zinc</keyword>
<dbReference type="SMART" id="SM00109">
    <property type="entry name" value="C1"/>
    <property type="match status" value="1"/>
</dbReference>
<dbReference type="InterPro" id="IPR004012">
    <property type="entry name" value="Run_dom"/>
</dbReference>
<evidence type="ECO:0000259" key="13">
    <source>
        <dbReference type="PROSITE" id="PS50081"/>
    </source>
</evidence>
<dbReference type="EMBL" id="AFYH01231138">
    <property type="status" value="NOT_ANNOTATED_CDS"/>
    <property type="molecule type" value="Genomic_DNA"/>
</dbReference>
<keyword evidence="6" id="KW-0967">Endosome</keyword>
<evidence type="ECO:0000256" key="1">
    <source>
        <dbReference type="ARBA" id="ARBA00004603"/>
    </source>
</evidence>
<feature type="compositionally biased region" description="Low complexity" evidence="11">
    <location>
        <begin position="272"/>
        <end position="281"/>
    </location>
</feature>
<evidence type="ECO:0000256" key="2">
    <source>
        <dbReference type="ARBA" id="ARBA00004656"/>
    </source>
</evidence>
<keyword evidence="5" id="KW-0677">Repeat</keyword>
<evidence type="ECO:0000256" key="5">
    <source>
        <dbReference type="ARBA" id="ARBA00022737"/>
    </source>
</evidence>
<dbReference type="Gene3D" id="2.30.29.30">
    <property type="entry name" value="Pleckstrin-homology domain (PH domain)/Phosphotyrosine-binding domain (PTB)"/>
    <property type="match status" value="2"/>
</dbReference>
<dbReference type="InterPro" id="IPR001849">
    <property type="entry name" value="PH_domain"/>
</dbReference>
<reference evidence="15" key="3">
    <citation type="submission" date="2025-09" db="UniProtKB">
        <authorList>
            <consortium name="Ensembl"/>
        </authorList>
    </citation>
    <scope>IDENTIFICATION</scope>
</reference>
<evidence type="ECO:0000256" key="4">
    <source>
        <dbReference type="ARBA" id="ARBA00022723"/>
    </source>
</evidence>
<dbReference type="SUPFAM" id="SSF140741">
    <property type="entry name" value="RUN domain-like"/>
    <property type="match status" value="1"/>
</dbReference>
<dbReference type="Pfam" id="PF00169">
    <property type="entry name" value="PH"/>
    <property type="match status" value="1"/>
</dbReference>
<keyword evidence="3" id="KW-0597">Phosphoprotein</keyword>
<dbReference type="SMART" id="SM01175">
    <property type="entry name" value="DUF4206"/>
    <property type="match status" value="1"/>
</dbReference>
<dbReference type="EMBL" id="AFYH01231137">
    <property type="status" value="NOT_ANNOTATED_CDS"/>
    <property type="molecule type" value="Genomic_DNA"/>
</dbReference>
<sequence length="1054" mass="119050">MLSTNTSENGFDPKEAKQWIKNQLASSLKALQKRYVTSDTVVTSEDRDANSLCCVLEAVFIHGLKTKYIKSDVGGKGKKRMGWAPLPQPVFWALLKSITHRDVITELEHLNFINSDVGRCRAWVRLAVNDSLMECYLTTLLREKSLLCEFYQLTAFLLDSEECEVLLSYLQGLTSLMFHLSYKSAVLNEWTTTPLALAGLCPGTDLEPHVKSGSSSYRKESFDSSSQSSESEIIEVHHSRAHSVIHDKKNAEKSNLTSSMLSLDTTSSSQLSSSISSDSLLQANDAKSPDKCTEESWSCDFDVGMMGAEDSSRSSQEILDEFSRSTHTPDSEKEDSAMQCDPEELQGDLEKLDIQSNTLQPVDSPELMVHCTNKSTQGWDAESSKPNQNQVILPQLLELSQDKPKTPSDQSIHAIKCDVIAQTKKTAVYEGSNSGGIKKEQGENESLGDSAPTSPEFFPKSSNWISEEDFYKPYPKAEIIKEEQMGTVTNKLLCNGNGTVSMMNTIPSKVAHKPSPDREQKNFSVVHRRQIGLSNPFRGLLKLGNLEKRGAMGIWKEFYCELTPYEFRLCLDSEDRVCSENCSLLKCESVGPAHSDGRFELHLLTGKKVHLRAPSQDEADDWVDRLREAVNKCRPQKNENWEILQVPNSSEEVDPSLQGSHSNEPLPYDALDWSHQTDADLDAIKESVLYTCTENKVWTPFVFSLSLEALKCYRIRDQEKVLCNIHKIKTIRDVIPDTSLGSLAYFRVLTSKTTLKLQAENAEEAKSWRVLIRKVLTSYLETAEDPESTVSQDGSCRKFLEHSLQGDGLFLQYLTVVPRERGLDAQGFKCAGCFKLIGVSFCKPKLCAFSGLYYCDMCQGTESAVIPARILHSWDLTRRPICKQALKFLHRIQNEPLISVESVNQSLYKHVEQMAQIHRSREKLKLLGEYLVTCRSGAIKTLHKCLQDRTFLLESPHLYSVVDIWQVADGTFEAFLQAAILFATDHVYYCDLCTQRGFICQLCNRSDIIFPFQFETTIRCKKCKMVFHSLCMPEVFSCPRCVRRQKYLERELQE</sequence>
<dbReference type="SMART" id="SM00593">
    <property type="entry name" value="RUN"/>
    <property type="match status" value="1"/>
</dbReference>
<dbReference type="InterPro" id="IPR047326">
    <property type="entry name" value="RUN_PLEKHM1"/>
</dbReference>
<reference evidence="15" key="2">
    <citation type="submission" date="2025-08" db="UniProtKB">
        <authorList>
            <consortium name="Ensembl"/>
        </authorList>
    </citation>
    <scope>IDENTIFICATION</scope>
</reference>
<evidence type="ECO:0000256" key="10">
    <source>
        <dbReference type="ARBA" id="ARBA00023228"/>
    </source>
</evidence>
<dbReference type="GO" id="GO:0005765">
    <property type="term" value="C:lysosomal membrane"/>
    <property type="evidence" value="ECO:0007669"/>
    <property type="project" value="UniProtKB-SubCell"/>
</dbReference>
<keyword evidence="7" id="KW-0863">Zinc-finger</keyword>
<dbReference type="GO" id="GO:0008270">
    <property type="term" value="F:zinc ion binding"/>
    <property type="evidence" value="ECO:0007669"/>
    <property type="project" value="UniProtKB-KW"/>
</dbReference>
<dbReference type="GO" id="GO:0006914">
    <property type="term" value="P:autophagy"/>
    <property type="evidence" value="ECO:0007669"/>
    <property type="project" value="UniProtKB-KW"/>
</dbReference>
<feature type="region of interest" description="Disordered" evidence="11">
    <location>
        <begin position="429"/>
        <end position="459"/>
    </location>
</feature>
<dbReference type="InterPro" id="IPR002219">
    <property type="entry name" value="PKC_DAG/PE"/>
</dbReference>
<feature type="compositionally biased region" description="Basic and acidic residues" evidence="11">
    <location>
        <begin position="321"/>
        <end position="336"/>
    </location>
</feature>
<dbReference type="InParanoid" id="H3AA51"/>
<dbReference type="GeneTree" id="ENSGT00940000155111"/>
<keyword evidence="16" id="KW-1185">Reference proteome</keyword>